<protein>
    <submittedName>
        <fullName evidence="1">Uncharacterized protein</fullName>
    </submittedName>
</protein>
<dbReference type="OrthoDB" id="1902436at2759"/>
<keyword evidence="2" id="KW-1185">Reference proteome</keyword>
<evidence type="ECO:0000313" key="2">
    <source>
        <dbReference type="Proteomes" id="UP001141806"/>
    </source>
</evidence>
<dbReference type="Proteomes" id="UP001141806">
    <property type="component" value="Unassembled WGS sequence"/>
</dbReference>
<dbReference type="AlphaFoldDB" id="A0A9Q0HF84"/>
<accession>A0A9Q0HF84</accession>
<proteinExistence type="predicted"/>
<gene>
    <name evidence="1" type="ORF">NE237_016663</name>
</gene>
<reference evidence="1" key="1">
    <citation type="journal article" date="2023" name="Plant J.">
        <title>The genome of the king protea, Protea cynaroides.</title>
        <authorList>
            <person name="Chang J."/>
            <person name="Duong T.A."/>
            <person name="Schoeman C."/>
            <person name="Ma X."/>
            <person name="Roodt D."/>
            <person name="Barker N."/>
            <person name="Li Z."/>
            <person name="Van de Peer Y."/>
            <person name="Mizrachi E."/>
        </authorList>
    </citation>
    <scope>NUCLEOTIDE SEQUENCE</scope>
    <source>
        <tissue evidence="1">Young leaves</tissue>
    </source>
</reference>
<evidence type="ECO:0000313" key="1">
    <source>
        <dbReference type="EMBL" id="KAJ4964814.1"/>
    </source>
</evidence>
<comment type="caution">
    <text evidence="1">The sequence shown here is derived from an EMBL/GenBank/DDBJ whole genome shotgun (WGS) entry which is preliminary data.</text>
</comment>
<organism evidence="1 2">
    <name type="scientific">Protea cynaroides</name>
    <dbReference type="NCBI Taxonomy" id="273540"/>
    <lineage>
        <taxon>Eukaryota</taxon>
        <taxon>Viridiplantae</taxon>
        <taxon>Streptophyta</taxon>
        <taxon>Embryophyta</taxon>
        <taxon>Tracheophyta</taxon>
        <taxon>Spermatophyta</taxon>
        <taxon>Magnoliopsida</taxon>
        <taxon>Proteales</taxon>
        <taxon>Proteaceae</taxon>
        <taxon>Protea</taxon>
    </lineage>
</organism>
<name>A0A9Q0HF84_9MAGN</name>
<sequence>MIERITEPQLERIGFIASKAPSSMDGMKKMLLKVIRMSGVSKLITKAILVGGINQDHIDIFDTRIRPDGRKAPNSDPAFPTIFLFSDVVEAIEATRIIVSGNFQSLQLFPPTWTPLQGLKIWNINKKGLMLLLQELNSLPSIQNDKVMDVLEKTYEKNTMNLDAMEEDEVEDEVTRHCEIRFPIMAEIGKNGNNNIMNTRSIGFNREWKQQQQ</sequence>
<dbReference type="EMBL" id="JAMYWD010000007">
    <property type="protein sequence ID" value="KAJ4964814.1"/>
    <property type="molecule type" value="Genomic_DNA"/>
</dbReference>